<name>W9XSP8_9EURO</name>
<dbReference type="GO" id="GO:0006303">
    <property type="term" value="P:double-strand break repair via nonhomologous end joining"/>
    <property type="evidence" value="ECO:0007669"/>
    <property type="project" value="TreeGrafter"/>
</dbReference>
<organism evidence="15 16">
    <name type="scientific">Cladophialophora psammophila CBS 110553</name>
    <dbReference type="NCBI Taxonomy" id="1182543"/>
    <lineage>
        <taxon>Eukaryota</taxon>
        <taxon>Fungi</taxon>
        <taxon>Dikarya</taxon>
        <taxon>Ascomycota</taxon>
        <taxon>Pezizomycotina</taxon>
        <taxon>Eurotiomycetes</taxon>
        <taxon>Chaetothyriomycetidae</taxon>
        <taxon>Chaetothyriales</taxon>
        <taxon>Herpotrichiellaceae</taxon>
        <taxon>Cladophialophora</taxon>
    </lineage>
</organism>
<dbReference type="eggNOG" id="KOG1361">
    <property type="taxonomic scope" value="Eukaryota"/>
</dbReference>
<keyword evidence="4" id="KW-0255">Endonuclease</keyword>
<keyword evidence="10" id="KW-0539">Nucleus</keyword>
<dbReference type="RefSeq" id="XP_007741887.1">
    <property type="nucleotide sequence ID" value="XM_007743697.1"/>
</dbReference>
<proteinExistence type="inferred from homology"/>
<keyword evidence="5" id="KW-0227">DNA damage</keyword>
<evidence type="ECO:0000256" key="7">
    <source>
        <dbReference type="ARBA" id="ARBA00022839"/>
    </source>
</evidence>
<dbReference type="GO" id="GO:0000723">
    <property type="term" value="P:telomere maintenance"/>
    <property type="evidence" value="ECO:0007669"/>
    <property type="project" value="TreeGrafter"/>
</dbReference>
<evidence type="ECO:0000256" key="4">
    <source>
        <dbReference type="ARBA" id="ARBA00022759"/>
    </source>
</evidence>
<evidence type="ECO:0000256" key="8">
    <source>
        <dbReference type="ARBA" id="ARBA00023172"/>
    </source>
</evidence>
<dbReference type="Pfam" id="PF23023">
    <property type="entry name" value="Anti-Pycsar_Apyc1"/>
    <property type="match status" value="1"/>
</dbReference>
<dbReference type="GO" id="GO:0036297">
    <property type="term" value="P:interstrand cross-link repair"/>
    <property type="evidence" value="ECO:0007669"/>
    <property type="project" value="TreeGrafter"/>
</dbReference>
<sequence>MSTFNGLVKEFPSIRIDYFRRHPGRPPPAAYFLSHVHSDHLLGLESVKMPFVYCSAATKGILLNMEKYPHRINFAKGILEARKQHYRHLKTVLRTLPMNTAVELELGPKSTIRVTLLDANHCPGAVMFLIEGEDKAILYTGDIRAESWWVNSIVQNPVLLPYACGLRHLDCIYLDTTFATRDEPYSNFPKKAEGLKELLEKVSQCSPETIFYFRAWTLGYENVWVALSNVLQSRVHVDEYQLRIYGKGLEDTGNHESGALTGFTIGNSQLPGCFTLDNTARIHSCEPGLKCHSEIKQMKNIKWITPIISRLKDGSEIRELGAGGGARDLYPTSELKLEDRASFQQLLDLFASSGDDISLKSKVFQGLGQSGMTRDWSLALEEPDELKVDQNGHIRLEDLVPFLSSRYRETDPSGLQLTHSNQESRPQMDTNDTIRFPYSRHSSYNELRHFVGLFRPRDICPCTVCPETWSEELSMQALFGDLCAGQRFYFDQETRELVEKLKEEESLSSAAGGKRKRGDDDTQQTESQVTNHNDGVSVAENGEILRCPKKAAELRDAAPDQEGCNDERRELSPTSLPKLDAAFHQREGSVDGDSLGVDDSDGESLSPSAFDGQAGDQLVLSDEDVEEQSSGVAGSQRDGQGAHILGRQPLDAEDTLKRRQERLWAYKAAIKCLVHNDSSDWDAMPLRSVGHIGHDSEEIEL</sequence>
<evidence type="ECO:0000313" key="15">
    <source>
        <dbReference type="EMBL" id="EXJ73324.1"/>
    </source>
</evidence>
<keyword evidence="3" id="KW-0540">Nuclease</keyword>
<dbReference type="GO" id="GO:0003684">
    <property type="term" value="F:damaged DNA binding"/>
    <property type="evidence" value="ECO:0007669"/>
    <property type="project" value="TreeGrafter"/>
</dbReference>
<dbReference type="STRING" id="1182543.W9XSP8"/>
<evidence type="ECO:0000256" key="5">
    <source>
        <dbReference type="ARBA" id="ARBA00022763"/>
    </source>
</evidence>
<dbReference type="GO" id="GO:0005634">
    <property type="term" value="C:nucleus"/>
    <property type="evidence" value="ECO:0007669"/>
    <property type="project" value="UniProtKB-SubCell"/>
</dbReference>
<evidence type="ECO:0000256" key="11">
    <source>
        <dbReference type="ARBA" id="ARBA00039759"/>
    </source>
</evidence>
<evidence type="ECO:0000259" key="14">
    <source>
        <dbReference type="Pfam" id="PF07522"/>
    </source>
</evidence>
<dbReference type="PANTHER" id="PTHR23240:SF8">
    <property type="entry name" value="PROTEIN ARTEMIS"/>
    <property type="match status" value="1"/>
</dbReference>
<dbReference type="InterPro" id="IPR011084">
    <property type="entry name" value="DRMBL"/>
</dbReference>
<comment type="similarity">
    <text evidence="2">Belongs to the DNA repair metallo-beta-lactamase (DRMBL) family.</text>
</comment>
<keyword evidence="16" id="KW-1185">Reference proteome</keyword>
<evidence type="ECO:0000313" key="16">
    <source>
        <dbReference type="Proteomes" id="UP000019471"/>
    </source>
</evidence>
<evidence type="ECO:0000256" key="6">
    <source>
        <dbReference type="ARBA" id="ARBA00022801"/>
    </source>
</evidence>
<gene>
    <name evidence="15" type="ORF">A1O5_03084</name>
</gene>
<comment type="caution">
    <text evidence="15">The sequence shown here is derived from an EMBL/GenBank/DDBJ whole genome shotgun (WGS) entry which is preliminary data.</text>
</comment>
<dbReference type="GO" id="GO:0035312">
    <property type="term" value="F:5'-3' DNA exonuclease activity"/>
    <property type="evidence" value="ECO:0007669"/>
    <property type="project" value="TreeGrafter"/>
</dbReference>
<keyword evidence="8" id="KW-0233">DNA recombination</keyword>
<dbReference type="GO" id="GO:0006310">
    <property type="term" value="P:DNA recombination"/>
    <property type="evidence" value="ECO:0007669"/>
    <property type="project" value="UniProtKB-KW"/>
</dbReference>
<dbReference type="OrthoDB" id="5561659at2759"/>
<dbReference type="Gene3D" id="3.40.50.12650">
    <property type="match status" value="1"/>
</dbReference>
<evidence type="ECO:0000256" key="1">
    <source>
        <dbReference type="ARBA" id="ARBA00004123"/>
    </source>
</evidence>
<evidence type="ECO:0000256" key="13">
    <source>
        <dbReference type="SAM" id="MobiDB-lite"/>
    </source>
</evidence>
<reference evidence="15 16" key="1">
    <citation type="submission" date="2013-03" db="EMBL/GenBank/DDBJ databases">
        <title>The Genome Sequence of Cladophialophora psammophila CBS 110553.</title>
        <authorList>
            <consortium name="The Broad Institute Genomics Platform"/>
            <person name="Cuomo C."/>
            <person name="de Hoog S."/>
            <person name="Gorbushina A."/>
            <person name="Walker B."/>
            <person name="Young S.K."/>
            <person name="Zeng Q."/>
            <person name="Gargeya S."/>
            <person name="Fitzgerald M."/>
            <person name="Haas B."/>
            <person name="Abouelleil A."/>
            <person name="Allen A.W."/>
            <person name="Alvarado L."/>
            <person name="Arachchi H.M."/>
            <person name="Berlin A.M."/>
            <person name="Chapman S.B."/>
            <person name="Gainer-Dewar J."/>
            <person name="Goldberg J."/>
            <person name="Griggs A."/>
            <person name="Gujja S."/>
            <person name="Hansen M."/>
            <person name="Howarth C."/>
            <person name="Imamovic A."/>
            <person name="Ireland A."/>
            <person name="Larimer J."/>
            <person name="McCowan C."/>
            <person name="Murphy C."/>
            <person name="Pearson M."/>
            <person name="Poon T.W."/>
            <person name="Priest M."/>
            <person name="Roberts A."/>
            <person name="Saif S."/>
            <person name="Shea T."/>
            <person name="Sisk P."/>
            <person name="Sykes S."/>
            <person name="Wortman J."/>
            <person name="Nusbaum C."/>
            <person name="Birren B."/>
        </authorList>
    </citation>
    <scope>NUCLEOTIDE SEQUENCE [LARGE SCALE GENOMIC DNA]</scope>
    <source>
        <strain evidence="15 16">CBS 110553</strain>
    </source>
</reference>
<dbReference type="HOGENOM" id="CLU_013294_0_1_1"/>
<dbReference type="EMBL" id="AMGX01000004">
    <property type="protein sequence ID" value="EXJ73324.1"/>
    <property type="molecule type" value="Genomic_DNA"/>
</dbReference>
<evidence type="ECO:0000256" key="3">
    <source>
        <dbReference type="ARBA" id="ARBA00022722"/>
    </source>
</evidence>
<dbReference type="GeneID" id="19187814"/>
<evidence type="ECO:0000256" key="9">
    <source>
        <dbReference type="ARBA" id="ARBA00023204"/>
    </source>
</evidence>
<feature type="compositionally biased region" description="Polar residues" evidence="13">
    <location>
        <begin position="524"/>
        <end position="534"/>
    </location>
</feature>
<keyword evidence="9" id="KW-0234">DNA repair</keyword>
<evidence type="ECO:0000256" key="2">
    <source>
        <dbReference type="ARBA" id="ARBA00010304"/>
    </source>
</evidence>
<dbReference type="InterPro" id="IPR036866">
    <property type="entry name" value="RibonucZ/Hydroxyglut_hydro"/>
</dbReference>
<dbReference type="AlphaFoldDB" id="W9XSP8"/>
<comment type="subcellular location">
    <subcellularLocation>
        <location evidence="1">Nucleus</location>
    </subcellularLocation>
</comment>
<feature type="region of interest" description="Disordered" evidence="13">
    <location>
        <begin position="501"/>
        <end position="650"/>
    </location>
</feature>
<feature type="compositionally biased region" description="Polar residues" evidence="13">
    <location>
        <begin position="413"/>
        <end position="430"/>
    </location>
</feature>
<dbReference type="Pfam" id="PF07522">
    <property type="entry name" value="DRMBL"/>
    <property type="match status" value="1"/>
</dbReference>
<dbReference type="SUPFAM" id="SSF56281">
    <property type="entry name" value="Metallo-hydrolase/oxidoreductase"/>
    <property type="match status" value="1"/>
</dbReference>
<evidence type="ECO:0000256" key="12">
    <source>
        <dbReference type="ARBA" id="ARBA00042677"/>
    </source>
</evidence>
<feature type="domain" description="DNA repair metallo-beta-lactamase" evidence="14">
    <location>
        <begin position="424"/>
        <end position="463"/>
    </location>
</feature>
<keyword evidence="6" id="KW-0378">Hydrolase</keyword>
<protein>
    <recommendedName>
        <fullName evidence="11">Protein artemis</fullName>
    </recommendedName>
    <alternativeName>
        <fullName evidence="12">DNA cross-link repair 1C protein</fullName>
    </alternativeName>
</protein>
<dbReference type="Proteomes" id="UP000019471">
    <property type="component" value="Unassembled WGS sequence"/>
</dbReference>
<dbReference type="Gene3D" id="3.60.15.10">
    <property type="entry name" value="Ribonuclease Z/Hydroxyacylglutathione hydrolase-like"/>
    <property type="match status" value="1"/>
</dbReference>
<dbReference type="GO" id="GO:0004519">
    <property type="term" value="F:endonuclease activity"/>
    <property type="evidence" value="ECO:0007669"/>
    <property type="project" value="UniProtKB-KW"/>
</dbReference>
<feature type="region of interest" description="Disordered" evidence="13">
    <location>
        <begin position="411"/>
        <end position="430"/>
    </location>
</feature>
<accession>W9XSP8</accession>
<evidence type="ECO:0000256" key="10">
    <source>
        <dbReference type="ARBA" id="ARBA00023242"/>
    </source>
</evidence>
<dbReference type="PANTHER" id="PTHR23240">
    <property type="entry name" value="DNA CROSS-LINK REPAIR PROTEIN PSO2/SNM1-RELATED"/>
    <property type="match status" value="1"/>
</dbReference>
<keyword evidence="7" id="KW-0269">Exonuclease</keyword>